<keyword evidence="3" id="KW-0611">Plant defense</keyword>
<dbReference type="PRINTS" id="PR00364">
    <property type="entry name" value="DISEASERSIST"/>
</dbReference>
<dbReference type="InterPro" id="IPR055414">
    <property type="entry name" value="LRR_R13L4/SHOC2-like"/>
</dbReference>
<dbReference type="Gene3D" id="1.10.10.10">
    <property type="entry name" value="Winged helix-like DNA-binding domain superfamily/Winged helix DNA-binding domain"/>
    <property type="match status" value="1"/>
</dbReference>
<dbReference type="InterPro" id="IPR002182">
    <property type="entry name" value="NB-ARC"/>
</dbReference>
<evidence type="ECO:0000313" key="8">
    <source>
        <dbReference type="Proteomes" id="UP000813463"/>
    </source>
</evidence>
<organism evidence="8 9">
    <name type="scientific">Spinacia oleracea</name>
    <name type="common">Spinach</name>
    <dbReference type="NCBI Taxonomy" id="3562"/>
    <lineage>
        <taxon>Eukaryota</taxon>
        <taxon>Viridiplantae</taxon>
        <taxon>Streptophyta</taxon>
        <taxon>Embryophyta</taxon>
        <taxon>Tracheophyta</taxon>
        <taxon>Spermatophyta</taxon>
        <taxon>Magnoliopsida</taxon>
        <taxon>eudicotyledons</taxon>
        <taxon>Gunneridae</taxon>
        <taxon>Pentapetalae</taxon>
        <taxon>Caryophyllales</taxon>
        <taxon>Chenopodiaceae</taxon>
        <taxon>Chenopodioideae</taxon>
        <taxon>Anserineae</taxon>
        <taxon>Spinacia</taxon>
    </lineage>
</organism>
<gene>
    <name evidence="9" type="primary">LOC110781955</name>
</gene>
<feature type="domain" description="Disease resistance R13L4/SHOC-2-like LRR" evidence="7">
    <location>
        <begin position="602"/>
        <end position="916"/>
    </location>
</feature>
<proteinExistence type="predicted"/>
<protein>
    <submittedName>
        <fullName evidence="9">Disease resistance protein RPM1-like</fullName>
    </submittedName>
</protein>
<feature type="domain" description="NB-ARC" evidence="4">
    <location>
        <begin position="175"/>
        <end position="363"/>
    </location>
</feature>
<dbReference type="Gene3D" id="1.20.5.4130">
    <property type="match status" value="1"/>
</dbReference>
<dbReference type="InterPro" id="IPR036388">
    <property type="entry name" value="WH-like_DNA-bd_sf"/>
</dbReference>
<keyword evidence="1" id="KW-0677">Repeat</keyword>
<dbReference type="Gene3D" id="1.10.8.430">
    <property type="entry name" value="Helical domain of apoptotic protease-activating factors"/>
    <property type="match status" value="1"/>
</dbReference>
<name>A0ABM3RDQ7_SPIOL</name>
<reference evidence="8" key="1">
    <citation type="journal article" date="2021" name="Nat. Commun.">
        <title>Genomic analyses provide insights into spinach domestication and the genetic basis of agronomic traits.</title>
        <authorList>
            <person name="Cai X."/>
            <person name="Sun X."/>
            <person name="Xu C."/>
            <person name="Sun H."/>
            <person name="Wang X."/>
            <person name="Ge C."/>
            <person name="Zhang Z."/>
            <person name="Wang Q."/>
            <person name="Fei Z."/>
            <person name="Jiao C."/>
            <person name="Wang Q."/>
        </authorList>
    </citation>
    <scope>NUCLEOTIDE SEQUENCE [LARGE SCALE GENOMIC DNA]</scope>
    <source>
        <strain evidence="8">cv. Varoflay</strain>
    </source>
</reference>
<dbReference type="InterPro" id="IPR042197">
    <property type="entry name" value="Apaf_helical"/>
</dbReference>
<dbReference type="InterPro" id="IPR038005">
    <property type="entry name" value="RX-like_CC"/>
</dbReference>
<keyword evidence="8" id="KW-1185">Reference proteome</keyword>
<dbReference type="Pfam" id="PF00931">
    <property type="entry name" value="NB-ARC"/>
    <property type="match status" value="1"/>
</dbReference>
<dbReference type="SUPFAM" id="SSF52540">
    <property type="entry name" value="P-loop containing nucleoside triphosphate hydrolases"/>
    <property type="match status" value="1"/>
</dbReference>
<evidence type="ECO:0000259" key="7">
    <source>
        <dbReference type="Pfam" id="PF23598"/>
    </source>
</evidence>
<dbReference type="Pfam" id="PF18052">
    <property type="entry name" value="Rx_N"/>
    <property type="match status" value="1"/>
</dbReference>
<evidence type="ECO:0000256" key="3">
    <source>
        <dbReference type="ARBA" id="ARBA00022821"/>
    </source>
</evidence>
<dbReference type="Pfam" id="PF23559">
    <property type="entry name" value="WHD_DRP"/>
    <property type="match status" value="1"/>
</dbReference>
<dbReference type="SUPFAM" id="SSF52058">
    <property type="entry name" value="L domain-like"/>
    <property type="match status" value="1"/>
</dbReference>
<feature type="domain" description="Disease resistance N-terminal" evidence="5">
    <location>
        <begin position="4"/>
        <end position="84"/>
    </location>
</feature>
<reference evidence="9" key="2">
    <citation type="submission" date="2025-08" db="UniProtKB">
        <authorList>
            <consortium name="RefSeq"/>
        </authorList>
    </citation>
    <scope>IDENTIFICATION</scope>
    <source>
        <tissue evidence="9">Leaf</tissue>
    </source>
</reference>
<dbReference type="PANTHER" id="PTHR23155">
    <property type="entry name" value="DISEASE RESISTANCE PROTEIN RP"/>
    <property type="match status" value="1"/>
</dbReference>
<evidence type="ECO:0000259" key="4">
    <source>
        <dbReference type="Pfam" id="PF00931"/>
    </source>
</evidence>
<feature type="domain" description="Disease resistance protein winged helix" evidence="6">
    <location>
        <begin position="449"/>
        <end position="527"/>
    </location>
</feature>
<dbReference type="Pfam" id="PF23598">
    <property type="entry name" value="LRR_14"/>
    <property type="match status" value="1"/>
</dbReference>
<dbReference type="InterPro" id="IPR058922">
    <property type="entry name" value="WHD_DRP"/>
</dbReference>
<dbReference type="CDD" id="cd14798">
    <property type="entry name" value="RX-CC_like"/>
    <property type="match status" value="1"/>
</dbReference>
<keyword evidence="2" id="KW-0547">Nucleotide-binding</keyword>
<evidence type="ECO:0000256" key="1">
    <source>
        <dbReference type="ARBA" id="ARBA00022737"/>
    </source>
</evidence>
<dbReference type="InterPro" id="IPR027417">
    <property type="entry name" value="P-loop_NTPase"/>
</dbReference>
<accession>A0ABM3RDQ7</accession>
<dbReference type="Gene3D" id="3.80.10.10">
    <property type="entry name" value="Ribonuclease Inhibitor"/>
    <property type="match status" value="1"/>
</dbReference>
<sequence length="958" mass="110103">MAEVVSGAIQILFTVINEEVSLISGLKDDIVAIRDELNSIKLLLKNAEERSDEDDSVKEWVRQVRTFAYEIEDVIEEYKLLQKGNELLINKVKKIVPLNKRTIAKNIQSLRKKAVDIGQRKTNYRFDNINTSTTVNYQQQQLILSVGMTEESELVGAETAKEDLIGLLGLLEFEESSSISTIAVIGTRGIGKTTVVGSVYNDEIVRDYFPIRAWVRVSRNYNHVDLLRSMLRQFYEATSEVEQFRRFTCYDSDVNFSRTYPALEGIDSMEERPLLCRLKKFLSEKRYLVVFDDVQDGELASYVKKALPYNDDNKASKIVMTTRNENVGRAWVDGSEHGLYKLKPLNSMDAWKLFRKRAFKNNQGNNCPSFLDDLAQEIVKKCEGLPLMISEMGCFLSTKLNSLEEWKKMSQSPGFCLQQDHTGIYKLLIKSSYHDLPHYLKPCFLYFGLFPEGYMVGKSRIIRLWIAEGFIILEGGNINGGSGSNNITPEELAEKYIKQLVDMNLVQEFTDATGKTKNLRVSIVLCEMIISKVKELGFCQIPSNSEITEEFVQPHARRLSIHMDHSFHDADHQLMQSITKRKSSIRSLLYAKMYLQPQVSTNLFSKNFLLLKVLDFCNALIDYLPKEVGELLNLHYLSLRNTQIKRIPNSIGKLQYLQTLDLKGTPVYELPVDLNTLHKLRHLLTYCYKYDSGFSLHTQKLTGVKLQEKTLEKFGELQKLAFVDVGHTQTNSVVKELRNLRQLRRLGITELKFEDGKDLCTAIEEMKFLETFSVYTNEFIDLDHFQSASELILKRLYLNGPLKQHNTGWILELHSLVKIRLRWSRLEDDPLHILETLPNLVELQMLEAYDGDNLHFGNTGFKKLKILHLLDLGNLKSLSIWKGALPLLQLMAIGQSMKLQVPLGIKHLSRLETLNFFDMPLDFARSLQHNGKFHSIVKHVPNVLFQKSDQGIWETCFL</sequence>
<dbReference type="InterPro" id="IPR032675">
    <property type="entry name" value="LRR_dom_sf"/>
</dbReference>
<dbReference type="RefSeq" id="XP_056693752.1">
    <property type="nucleotide sequence ID" value="XM_056837774.1"/>
</dbReference>
<evidence type="ECO:0000256" key="2">
    <source>
        <dbReference type="ARBA" id="ARBA00022741"/>
    </source>
</evidence>
<dbReference type="InterPro" id="IPR041118">
    <property type="entry name" value="Rx_N"/>
</dbReference>
<dbReference type="Proteomes" id="UP000813463">
    <property type="component" value="Chromosome 2"/>
</dbReference>
<dbReference type="Gene3D" id="3.40.50.300">
    <property type="entry name" value="P-loop containing nucleotide triphosphate hydrolases"/>
    <property type="match status" value="1"/>
</dbReference>
<dbReference type="InterPro" id="IPR044974">
    <property type="entry name" value="Disease_R_plants"/>
</dbReference>
<evidence type="ECO:0000259" key="5">
    <source>
        <dbReference type="Pfam" id="PF18052"/>
    </source>
</evidence>
<dbReference type="PANTHER" id="PTHR23155:SF1205">
    <property type="entry name" value="DISEASE RESISTANCE PROTEIN RPM1"/>
    <property type="match status" value="1"/>
</dbReference>
<dbReference type="GeneID" id="110781955"/>
<evidence type="ECO:0000259" key="6">
    <source>
        <dbReference type="Pfam" id="PF23559"/>
    </source>
</evidence>
<evidence type="ECO:0000313" key="9">
    <source>
        <dbReference type="RefSeq" id="XP_056693752.1"/>
    </source>
</evidence>